<dbReference type="GeneID" id="61924989"/>
<dbReference type="EMBL" id="JQIF01000084">
    <property type="protein sequence ID" value="KGJ52077.1"/>
    <property type="molecule type" value="Genomic_DNA"/>
</dbReference>
<dbReference type="Pfam" id="PF04991">
    <property type="entry name" value="LicD"/>
    <property type="match status" value="1"/>
</dbReference>
<evidence type="ECO:0000313" key="4">
    <source>
        <dbReference type="Proteomes" id="UP000030008"/>
    </source>
</evidence>
<evidence type="ECO:0000313" key="2">
    <source>
        <dbReference type="EMBL" id="KGJ52077.1"/>
    </source>
</evidence>
<name>A0A099I488_CLOIN</name>
<evidence type="ECO:0000259" key="1">
    <source>
        <dbReference type="Pfam" id="PF04991"/>
    </source>
</evidence>
<dbReference type="GO" id="GO:0009100">
    <property type="term" value="P:glycoprotein metabolic process"/>
    <property type="evidence" value="ECO:0007669"/>
    <property type="project" value="UniProtKB-ARBA"/>
</dbReference>
<accession>A0A099I488</accession>
<proteinExistence type="predicted"/>
<dbReference type="AlphaFoldDB" id="A0A099I488"/>
<dbReference type="EMBL" id="CP048838">
    <property type="protein sequence ID" value="QJA01932.1"/>
    <property type="molecule type" value="Genomic_DNA"/>
</dbReference>
<dbReference type="Proteomes" id="UP000030008">
    <property type="component" value="Unassembled WGS sequence"/>
</dbReference>
<dbReference type="InterPro" id="IPR007074">
    <property type="entry name" value="LicD/FKTN/FKRP_NTP_transf"/>
</dbReference>
<dbReference type="RefSeq" id="WP_002608069.1">
    <property type="nucleotide sequence ID" value="NZ_BAAACC010000022.1"/>
</dbReference>
<evidence type="ECO:0000313" key="3">
    <source>
        <dbReference type="EMBL" id="QJA01932.1"/>
    </source>
</evidence>
<dbReference type="Proteomes" id="UP000503330">
    <property type="component" value="Chromosome"/>
</dbReference>
<dbReference type="PANTHER" id="PTHR43404:SF2">
    <property type="entry name" value="LIPOPOLYSACCHARIDE CHOLINEPHOSPHOTRANSFERASE LICD"/>
    <property type="match status" value="1"/>
</dbReference>
<reference evidence="2 4" key="1">
    <citation type="submission" date="2014-08" db="EMBL/GenBank/DDBJ databases">
        <title>Clostridium innocuum, an unnegligible vancomycin-resistant pathogen causing extra-intestinal infections.</title>
        <authorList>
            <person name="Feng Y."/>
            <person name="Chiu C.-H."/>
        </authorList>
    </citation>
    <scope>NUCLEOTIDE SEQUENCE [LARGE SCALE GENOMIC DNA]</scope>
    <source>
        <strain evidence="2 4">AN88</strain>
    </source>
</reference>
<reference evidence="3 5" key="2">
    <citation type="submission" date="2020-02" db="EMBL/GenBank/DDBJ databases">
        <authorList>
            <person name="Kociolek L.K."/>
            <person name="Ozer E.A."/>
        </authorList>
    </citation>
    <scope>NUCLEOTIDE SEQUENCE [LARGE SCALE GENOMIC DNA]</scope>
    <source>
        <strain evidence="3 5">ATCC 14501</strain>
    </source>
</reference>
<protein>
    <submittedName>
        <fullName evidence="2">LicD family protein</fullName>
    </submittedName>
</protein>
<gene>
    <name evidence="2" type="ORF">CIAN88_16715</name>
    <name evidence="3" type="ORF">G4D54_05590</name>
</gene>
<organism evidence="2 4">
    <name type="scientific">Clostridium innocuum</name>
    <dbReference type="NCBI Taxonomy" id="1522"/>
    <lineage>
        <taxon>Bacteria</taxon>
        <taxon>Bacillati</taxon>
        <taxon>Bacillota</taxon>
        <taxon>Clostridia</taxon>
        <taxon>Eubacteriales</taxon>
        <taxon>Clostridiaceae</taxon>
        <taxon>Clostridium</taxon>
    </lineage>
</organism>
<feature type="domain" description="LicD/FKTN/FKRP nucleotidyltransferase" evidence="1">
    <location>
        <begin position="35"/>
        <end position="243"/>
    </location>
</feature>
<evidence type="ECO:0000313" key="5">
    <source>
        <dbReference type="Proteomes" id="UP000503330"/>
    </source>
</evidence>
<dbReference type="PANTHER" id="PTHR43404">
    <property type="entry name" value="LIPOPOLYSACCHARIDE CHOLINEPHOSPHOTRANSFERASE LICD"/>
    <property type="match status" value="1"/>
</dbReference>
<dbReference type="InterPro" id="IPR052942">
    <property type="entry name" value="LPS_cholinephosphotransferase"/>
</dbReference>
<sequence length="278" mass="32566">MKEYILKTRKDGTSITVRDVQLVLLEMLKDIDALCKKHNIRYWLTGGSALGAVRHKGFIPWDDDADIGMLREDYEKFQRVVHELGDAYITQCFETHSEYNVLVPPMKVRKKGTYCVEYNALLKNKCRDSDGLFIDIFVLDHVSENKAKDFIWRVRNGILMVLIVFFENLHCNPLLLKRRFVRNAKKYGQINKNTAWIGYDLTWTFNSFFHPVVYSLESVFPIQYVEFEDTMLPVPKRPKDMLDVEVSTQHMSYPPLKDQAPKHIKDIELQASLIDDIR</sequence>